<feature type="binding site" evidence="2">
    <location>
        <begin position="3"/>
        <end position="10"/>
    </location>
    <ligand>
        <name>ATP</name>
        <dbReference type="ChEBI" id="CHEBI:30616"/>
    </ligand>
</feature>
<sequence length="360" mass="39365">MSGTSRDGIDVALLETDAKGYNKLAAFYEMSYEGAFKSRLARACEMALALNSPSEATDYIADVEHELTMLHAKAIDKLLSLADAAHAMKDREVAAIGFHGHTVAHRPEKGWTWQIGDAKKLAFLTNLPVIFNMRQVDVDAGGQGAPLLPVYHAALAHNLRKPAAILNLGGVANISWISENGEIIAFDTGMANALIDDWVSKYSDLSYDKNGAIAARGKIDEAIVSALLNHDFFAKKWPKSLDRDDFNLVRLSDLSLEDGAATLTAFTVRAVKIALNMLPQRPQEIYICGGGRHNIFIMQQLAEICGVEVHNVDKLDWNGDSIEAEGFAYIAARVLKGAQYSFAETTGRQSDIIMPKIYLP</sequence>
<comment type="pathway">
    <text evidence="2">Amino-sugar metabolism; 1,6-anhydro-N-acetylmuramate degradation.</text>
</comment>
<dbReference type="AlphaFoldDB" id="A0A1L3JC98"/>
<dbReference type="KEGG" id="sphl:LPB140_08080"/>
<dbReference type="HAMAP" id="MF_01270">
    <property type="entry name" value="AnhMurNAc_kinase"/>
    <property type="match status" value="1"/>
</dbReference>
<dbReference type="InterPro" id="IPR043129">
    <property type="entry name" value="ATPase_NBD"/>
</dbReference>
<dbReference type="InterPro" id="IPR005338">
    <property type="entry name" value="Anhydro_N_Ac-Mur_kinase"/>
</dbReference>
<protein>
    <recommendedName>
        <fullName evidence="2">Anhydro-N-acetylmuramic acid kinase</fullName>
        <ecNumber evidence="2">2.7.1.170</ecNumber>
    </recommendedName>
    <alternativeName>
        <fullName evidence="2">AnhMurNAc kinase</fullName>
    </alternativeName>
</protein>
<dbReference type="NCBIfam" id="NF007141">
    <property type="entry name" value="PRK09585.1-5"/>
    <property type="match status" value="1"/>
</dbReference>
<dbReference type="SUPFAM" id="SSF53067">
    <property type="entry name" value="Actin-like ATPase domain"/>
    <property type="match status" value="1"/>
</dbReference>
<dbReference type="UniPathway" id="UPA00544"/>
<accession>A0A1L3JC98</accession>
<dbReference type="EC" id="2.7.1.170" evidence="2"/>
<dbReference type="GO" id="GO:0097175">
    <property type="term" value="P:1,6-anhydro-N-acetyl-beta-muramic acid catabolic process"/>
    <property type="evidence" value="ECO:0007669"/>
    <property type="project" value="UniProtKB-UniRule"/>
</dbReference>
<evidence type="ECO:0000256" key="2">
    <source>
        <dbReference type="HAMAP-Rule" id="MF_01270"/>
    </source>
</evidence>
<comment type="pathway">
    <text evidence="2">Cell wall biogenesis; peptidoglycan recycling.</text>
</comment>
<dbReference type="Pfam" id="PF03702">
    <property type="entry name" value="AnmK"/>
    <property type="match status" value="1"/>
</dbReference>
<keyword evidence="2 3" id="KW-0418">Kinase</keyword>
<comment type="similarity">
    <text evidence="2">Belongs to the anhydro-N-acetylmuramic acid kinase family.</text>
</comment>
<proteinExistence type="inferred from homology"/>
<dbReference type="Gene3D" id="3.30.420.40">
    <property type="match status" value="2"/>
</dbReference>
<keyword evidence="1 2" id="KW-0119">Carbohydrate metabolism</keyword>
<keyword evidence="2" id="KW-0547">Nucleotide-binding</keyword>
<dbReference type="GO" id="GO:0005524">
    <property type="term" value="F:ATP binding"/>
    <property type="evidence" value="ECO:0007669"/>
    <property type="project" value="UniProtKB-UniRule"/>
</dbReference>
<dbReference type="STRING" id="1913578.LPB140_08080"/>
<dbReference type="Proteomes" id="UP000242561">
    <property type="component" value="Chromosome"/>
</dbReference>
<keyword evidence="4" id="KW-1185">Reference proteome</keyword>
<evidence type="ECO:0000313" key="3">
    <source>
        <dbReference type="EMBL" id="APG62754.1"/>
    </source>
</evidence>
<dbReference type="UniPathway" id="UPA00343"/>
<dbReference type="GO" id="GO:0016773">
    <property type="term" value="F:phosphotransferase activity, alcohol group as acceptor"/>
    <property type="evidence" value="ECO:0007669"/>
    <property type="project" value="UniProtKB-UniRule"/>
</dbReference>
<dbReference type="PANTHER" id="PTHR30605:SF0">
    <property type="entry name" value="ANHYDRO-N-ACETYLMURAMIC ACID KINASE"/>
    <property type="match status" value="1"/>
</dbReference>
<keyword evidence="2" id="KW-0808">Transferase</keyword>
<comment type="function">
    <text evidence="2">Catalyzes the specific phosphorylation of 1,6-anhydro-N-acetylmuramic acid (anhMurNAc) with the simultaneous cleavage of the 1,6-anhydro ring, generating MurNAc-6-P. Is required for the utilization of anhMurNAc either imported from the medium or derived from its own cell wall murein, and thus plays a role in cell wall recycling.</text>
</comment>
<dbReference type="OrthoDB" id="9763949at2"/>
<comment type="catalytic activity">
    <reaction evidence="2">
        <text>1,6-anhydro-N-acetyl-beta-muramate + ATP + H2O = N-acetyl-D-muramate 6-phosphate + ADP + H(+)</text>
        <dbReference type="Rhea" id="RHEA:24952"/>
        <dbReference type="ChEBI" id="CHEBI:15377"/>
        <dbReference type="ChEBI" id="CHEBI:15378"/>
        <dbReference type="ChEBI" id="CHEBI:30616"/>
        <dbReference type="ChEBI" id="CHEBI:58690"/>
        <dbReference type="ChEBI" id="CHEBI:58722"/>
        <dbReference type="ChEBI" id="CHEBI:456216"/>
        <dbReference type="EC" id="2.7.1.170"/>
    </reaction>
</comment>
<dbReference type="GO" id="GO:0016301">
    <property type="term" value="F:kinase activity"/>
    <property type="evidence" value="ECO:0007669"/>
    <property type="project" value="UniProtKB-KW"/>
</dbReference>
<gene>
    <name evidence="2" type="primary">anmK</name>
    <name evidence="3" type="ORF">LPB140_08080</name>
</gene>
<dbReference type="EMBL" id="CP018154">
    <property type="protein sequence ID" value="APG62754.1"/>
    <property type="molecule type" value="Genomic_DNA"/>
</dbReference>
<organism evidence="3 4">
    <name type="scientific">Sphingorhabdus lutea</name>
    <dbReference type="NCBI Taxonomy" id="1913578"/>
    <lineage>
        <taxon>Bacteria</taxon>
        <taxon>Pseudomonadati</taxon>
        <taxon>Pseudomonadota</taxon>
        <taxon>Alphaproteobacteria</taxon>
        <taxon>Sphingomonadales</taxon>
        <taxon>Sphingomonadaceae</taxon>
        <taxon>Sphingorhabdus</taxon>
    </lineage>
</organism>
<evidence type="ECO:0000256" key="1">
    <source>
        <dbReference type="ARBA" id="ARBA00023277"/>
    </source>
</evidence>
<name>A0A1L3JC98_9SPHN</name>
<evidence type="ECO:0000313" key="4">
    <source>
        <dbReference type="Proteomes" id="UP000242561"/>
    </source>
</evidence>
<dbReference type="GO" id="GO:0009254">
    <property type="term" value="P:peptidoglycan turnover"/>
    <property type="evidence" value="ECO:0007669"/>
    <property type="project" value="UniProtKB-UniRule"/>
</dbReference>
<keyword evidence="2" id="KW-0067">ATP-binding</keyword>
<reference evidence="3 4" key="1">
    <citation type="submission" date="2016-11" db="EMBL/GenBank/DDBJ databases">
        <title>Sphingorhabdus sp. LPB0140, isolated from marine environment.</title>
        <authorList>
            <person name="Kim E."/>
            <person name="Yi H."/>
        </authorList>
    </citation>
    <scope>NUCLEOTIDE SEQUENCE [LARGE SCALE GENOMIC DNA]</scope>
    <source>
        <strain evidence="3 4">LPB0140</strain>
    </source>
</reference>
<dbReference type="PANTHER" id="PTHR30605">
    <property type="entry name" value="ANHYDRO-N-ACETYLMURAMIC ACID KINASE"/>
    <property type="match status" value="1"/>
</dbReference>
<dbReference type="GO" id="GO:0006040">
    <property type="term" value="P:amino sugar metabolic process"/>
    <property type="evidence" value="ECO:0007669"/>
    <property type="project" value="InterPro"/>
</dbReference>